<evidence type="ECO:0000259" key="5">
    <source>
        <dbReference type="Pfam" id="PF04376"/>
    </source>
</evidence>
<evidence type="ECO:0000313" key="8">
    <source>
        <dbReference type="Proteomes" id="UP000434580"/>
    </source>
</evidence>
<comment type="function">
    <text evidence="4">Functions in the N-end rule pathway of protein degradation where it conjugates Leu from its aminoacyl-tRNA to the N-termini of proteins containing an N-terminal aspartate or glutamate.</text>
</comment>
<evidence type="ECO:0000256" key="3">
    <source>
        <dbReference type="ARBA" id="ARBA00023315"/>
    </source>
</evidence>
<dbReference type="EMBL" id="CACSII010000020">
    <property type="protein sequence ID" value="CAA0119500.1"/>
    <property type="molecule type" value="Genomic_DNA"/>
</dbReference>
<keyword evidence="3 4" id="KW-0012">Acyltransferase</keyword>
<evidence type="ECO:0000256" key="1">
    <source>
        <dbReference type="ARBA" id="ARBA00022490"/>
    </source>
</evidence>
<dbReference type="Pfam" id="PF04377">
    <property type="entry name" value="ATE_C"/>
    <property type="match status" value="1"/>
</dbReference>
<sequence length="239" mass="27792">MNDNRIPVEQLALYTTAPHACSYIEGNESTTLFVDPQAKLNKDAYSFLSERGFRRSGPYVYKPDCLNCQACIPIRISVKDYQFSRSEKRILKRNGDLSAHYADTIATDELYRLYADYICQRHHDGDMYPPDKDQYESFLSDAFGCTDFVVFSSDAKPVAVAVIDQLRNGLSAIYTFYDPKEEKRSLGSFAILWQIQQAQEIGLDYLYLGYWIKSCAKMSYKTRYRPCEIYINQRWIELR</sequence>
<protein>
    <recommendedName>
        <fullName evidence="4">Aspartate/glutamate leucyltransferase</fullName>
        <ecNumber evidence="4">2.3.2.29</ecNumber>
    </recommendedName>
</protein>
<comment type="catalytic activity">
    <reaction evidence="4">
        <text>N-terminal L-glutamyl-[protein] + L-leucyl-tRNA(Leu) = N-terminal L-leucyl-L-glutamyl-[protein] + tRNA(Leu) + H(+)</text>
        <dbReference type="Rhea" id="RHEA:50412"/>
        <dbReference type="Rhea" id="RHEA-COMP:9613"/>
        <dbReference type="Rhea" id="RHEA-COMP:9622"/>
        <dbReference type="Rhea" id="RHEA-COMP:12664"/>
        <dbReference type="Rhea" id="RHEA-COMP:12668"/>
        <dbReference type="ChEBI" id="CHEBI:15378"/>
        <dbReference type="ChEBI" id="CHEBI:64721"/>
        <dbReference type="ChEBI" id="CHEBI:78442"/>
        <dbReference type="ChEBI" id="CHEBI:78494"/>
        <dbReference type="ChEBI" id="CHEBI:133041"/>
        <dbReference type="EC" id="2.3.2.29"/>
    </reaction>
</comment>
<evidence type="ECO:0000256" key="4">
    <source>
        <dbReference type="HAMAP-Rule" id="MF_00689"/>
    </source>
</evidence>
<comment type="subcellular location">
    <subcellularLocation>
        <location evidence="4">Cytoplasm</location>
    </subcellularLocation>
</comment>
<dbReference type="Proteomes" id="UP000434580">
    <property type="component" value="Unassembled WGS sequence"/>
</dbReference>
<dbReference type="PANTHER" id="PTHR21367">
    <property type="entry name" value="ARGININE-TRNA-PROTEIN TRANSFERASE 1"/>
    <property type="match status" value="1"/>
</dbReference>
<dbReference type="InterPro" id="IPR007472">
    <property type="entry name" value="N-end_Aminoacyl_Trfase_C"/>
</dbReference>
<feature type="domain" description="N-end aminoacyl transferase N-terminal" evidence="5">
    <location>
        <begin position="19"/>
        <end position="89"/>
    </location>
</feature>
<proteinExistence type="inferred from homology"/>
<comment type="similarity">
    <text evidence="4">Belongs to the R-transferase family. Bpt subfamily.</text>
</comment>
<feature type="domain" description="N-end rule aminoacyl transferase C-terminal" evidence="6">
    <location>
        <begin position="110"/>
        <end position="230"/>
    </location>
</feature>
<dbReference type="GO" id="GO:0071596">
    <property type="term" value="P:ubiquitin-dependent protein catabolic process via the N-end rule pathway"/>
    <property type="evidence" value="ECO:0007669"/>
    <property type="project" value="InterPro"/>
</dbReference>
<dbReference type="GO" id="GO:0005737">
    <property type="term" value="C:cytoplasm"/>
    <property type="evidence" value="ECO:0007669"/>
    <property type="project" value="UniProtKB-SubCell"/>
</dbReference>
<dbReference type="PIRSF" id="PIRSF037208">
    <property type="entry name" value="ATE_pro_prd"/>
    <property type="match status" value="1"/>
</dbReference>
<dbReference type="OrthoDB" id="9782022at2"/>
<organism evidence="7 8">
    <name type="scientific">BD1-7 clade bacterium</name>
    <dbReference type="NCBI Taxonomy" id="2029982"/>
    <lineage>
        <taxon>Bacteria</taxon>
        <taxon>Pseudomonadati</taxon>
        <taxon>Pseudomonadota</taxon>
        <taxon>Gammaproteobacteria</taxon>
        <taxon>Cellvibrionales</taxon>
        <taxon>Spongiibacteraceae</taxon>
        <taxon>BD1-7 clade</taxon>
    </lineage>
</organism>
<dbReference type="AlphaFoldDB" id="A0A5S9QKT6"/>
<dbReference type="InterPro" id="IPR030700">
    <property type="entry name" value="N-end_Aminoacyl_Trfase"/>
</dbReference>
<accession>A0A5S9QKT6</accession>
<dbReference type="Pfam" id="PF04376">
    <property type="entry name" value="ATE_N"/>
    <property type="match status" value="1"/>
</dbReference>
<dbReference type="GO" id="GO:0008914">
    <property type="term" value="F:leucyl-tRNA--protein transferase activity"/>
    <property type="evidence" value="ECO:0007669"/>
    <property type="project" value="UniProtKB-UniRule"/>
</dbReference>
<dbReference type="InterPro" id="IPR007471">
    <property type="entry name" value="N-end_Aminoacyl_Trfase_N"/>
</dbReference>
<reference evidence="7 8" key="1">
    <citation type="submission" date="2019-11" db="EMBL/GenBank/DDBJ databases">
        <authorList>
            <person name="Holert J."/>
        </authorList>
    </citation>
    <scope>NUCLEOTIDE SEQUENCE [LARGE SCALE GENOMIC DNA]</scope>
    <source>
        <strain evidence="7">BC5_2</strain>
    </source>
</reference>
<evidence type="ECO:0000259" key="6">
    <source>
        <dbReference type="Pfam" id="PF04377"/>
    </source>
</evidence>
<dbReference type="NCBIfam" id="NF002342">
    <property type="entry name" value="PRK01305.1-3"/>
    <property type="match status" value="1"/>
</dbReference>
<dbReference type="NCBIfam" id="NF002346">
    <property type="entry name" value="PRK01305.2-3"/>
    <property type="match status" value="1"/>
</dbReference>
<dbReference type="InterPro" id="IPR017138">
    <property type="entry name" value="Asp_Glu_LeuTrfase"/>
</dbReference>
<keyword evidence="1 4" id="KW-0963">Cytoplasm</keyword>
<evidence type="ECO:0000256" key="2">
    <source>
        <dbReference type="ARBA" id="ARBA00022679"/>
    </source>
</evidence>
<dbReference type="SUPFAM" id="SSF55729">
    <property type="entry name" value="Acyl-CoA N-acyltransferases (Nat)"/>
    <property type="match status" value="1"/>
</dbReference>
<dbReference type="PANTHER" id="PTHR21367:SF1">
    <property type="entry name" value="ARGINYL-TRNA--PROTEIN TRANSFERASE 1"/>
    <property type="match status" value="1"/>
</dbReference>
<dbReference type="GO" id="GO:0004057">
    <property type="term" value="F:arginyl-tRNA--protein transferase activity"/>
    <property type="evidence" value="ECO:0007669"/>
    <property type="project" value="InterPro"/>
</dbReference>
<name>A0A5S9QKT6_9GAMM</name>
<dbReference type="HAMAP" id="MF_00689">
    <property type="entry name" value="Bpt"/>
    <property type="match status" value="1"/>
</dbReference>
<keyword evidence="2 4" id="KW-0808">Transferase</keyword>
<dbReference type="InterPro" id="IPR016181">
    <property type="entry name" value="Acyl_CoA_acyltransferase"/>
</dbReference>
<dbReference type="EC" id="2.3.2.29" evidence="4"/>
<gene>
    <name evidence="4 7" type="primary">bpt</name>
    <name evidence="7" type="ORF">DPBNPPHM_02469</name>
</gene>
<dbReference type="NCBIfam" id="NF002341">
    <property type="entry name" value="PRK01305.1-1"/>
    <property type="match status" value="1"/>
</dbReference>
<comment type="catalytic activity">
    <reaction evidence="4">
        <text>N-terminal L-aspartyl-[protein] + L-leucyl-tRNA(Leu) = N-terminal L-leucyl-L-aspartyl-[protein] + tRNA(Leu) + H(+)</text>
        <dbReference type="Rhea" id="RHEA:50420"/>
        <dbReference type="Rhea" id="RHEA-COMP:9613"/>
        <dbReference type="Rhea" id="RHEA-COMP:9622"/>
        <dbReference type="Rhea" id="RHEA-COMP:12669"/>
        <dbReference type="Rhea" id="RHEA-COMP:12674"/>
        <dbReference type="ChEBI" id="CHEBI:15378"/>
        <dbReference type="ChEBI" id="CHEBI:64720"/>
        <dbReference type="ChEBI" id="CHEBI:78442"/>
        <dbReference type="ChEBI" id="CHEBI:78494"/>
        <dbReference type="ChEBI" id="CHEBI:133042"/>
        <dbReference type="EC" id="2.3.2.29"/>
    </reaction>
</comment>
<evidence type="ECO:0000313" key="7">
    <source>
        <dbReference type="EMBL" id="CAA0119500.1"/>
    </source>
</evidence>